<dbReference type="AlphaFoldDB" id="A0AA86TID3"/>
<name>A0AA86TID3_9FABA</name>
<accession>A0AA86TID3</accession>
<evidence type="ECO:0000313" key="1">
    <source>
        <dbReference type="EMBL" id="CAJ1968855.1"/>
    </source>
</evidence>
<evidence type="ECO:0000313" key="2">
    <source>
        <dbReference type="Proteomes" id="UP001189624"/>
    </source>
</evidence>
<proteinExistence type="predicted"/>
<keyword evidence="2" id="KW-1185">Reference proteome</keyword>
<dbReference type="Gramene" id="rna-AYBTSS11_LOCUS21942">
    <property type="protein sequence ID" value="CAJ1968855.1"/>
    <property type="gene ID" value="gene-AYBTSS11_LOCUS21942"/>
</dbReference>
<sequence length="76" mass="8911">MAEKVWSIHKEFACLRPRMAYGACYLKGTRFDCRALSSFRPRSKKTYGNKSFSLPENWTYSSFMQFAGQIDPKMQQ</sequence>
<dbReference type="Proteomes" id="UP001189624">
    <property type="component" value="Chromosome 7"/>
</dbReference>
<dbReference type="EMBL" id="OY731404">
    <property type="protein sequence ID" value="CAJ1968855.1"/>
    <property type="molecule type" value="Genomic_DNA"/>
</dbReference>
<protein>
    <submittedName>
        <fullName evidence="1">Uncharacterized protein</fullName>
    </submittedName>
</protein>
<gene>
    <name evidence="1" type="ORF">AYBTSS11_LOCUS21942</name>
</gene>
<reference evidence="1" key="1">
    <citation type="submission" date="2023-10" db="EMBL/GenBank/DDBJ databases">
        <authorList>
            <person name="Domelevo Entfellner J.-B."/>
        </authorList>
    </citation>
    <scope>NUCLEOTIDE SEQUENCE</scope>
</reference>
<organism evidence="1 2">
    <name type="scientific">Sphenostylis stenocarpa</name>
    <dbReference type="NCBI Taxonomy" id="92480"/>
    <lineage>
        <taxon>Eukaryota</taxon>
        <taxon>Viridiplantae</taxon>
        <taxon>Streptophyta</taxon>
        <taxon>Embryophyta</taxon>
        <taxon>Tracheophyta</taxon>
        <taxon>Spermatophyta</taxon>
        <taxon>Magnoliopsida</taxon>
        <taxon>eudicotyledons</taxon>
        <taxon>Gunneridae</taxon>
        <taxon>Pentapetalae</taxon>
        <taxon>rosids</taxon>
        <taxon>fabids</taxon>
        <taxon>Fabales</taxon>
        <taxon>Fabaceae</taxon>
        <taxon>Papilionoideae</taxon>
        <taxon>50 kb inversion clade</taxon>
        <taxon>NPAAA clade</taxon>
        <taxon>indigoferoid/millettioid clade</taxon>
        <taxon>Phaseoleae</taxon>
        <taxon>Sphenostylis</taxon>
    </lineage>
</organism>